<protein>
    <submittedName>
        <fullName evidence="2">Uncharacterized protein</fullName>
    </submittedName>
</protein>
<reference evidence="2" key="1">
    <citation type="submission" date="2020-03" db="EMBL/GenBank/DDBJ databases">
        <title>The deep terrestrial virosphere.</title>
        <authorList>
            <person name="Holmfeldt K."/>
            <person name="Nilsson E."/>
            <person name="Simone D."/>
            <person name="Lopez-Fernandez M."/>
            <person name="Wu X."/>
            <person name="de Brujin I."/>
            <person name="Lundin D."/>
            <person name="Andersson A."/>
            <person name="Bertilsson S."/>
            <person name="Dopson M."/>
        </authorList>
    </citation>
    <scope>NUCLEOTIDE SEQUENCE</scope>
    <source>
        <strain evidence="1">MM171A00660</strain>
        <strain evidence="2">MM171B00538</strain>
    </source>
</reference>
<proteinExistence type="predicted"/>
<name>A0A6M3MGI8_9ZZZZ</name>
<evidence type="ECO:0000313" key="2">
    <source>
        <dbReference type="EMBL" id="QJB03912.1"/>
    </source>
</evidence>
<accession>A0A6M3MGI8</accession>
<dbReference type="EMBL" id="MT143684">
    <property type="protein sequence ID" value="QJB00206.1"/>
    <property type="molecule type" value="Genomic_DNA"/>
</dbReference>
<dbReference type="EMBL" id="MT143865">
    <property type="protein sequence ID" value="QJB03912.1"/>
    <property type="molecule type" value="Genomic_DNA"/>
</dbReference>
<dbReference type="AlphaFoldDB" id="A0A6M3MGI8"/>
<sequence length="66" mass="7469">MTVRSEQEHDGKIIKCPKCGKKGTVFSRACGKRRNKIPYYYVCHTGKEGKVSNCYIGKEIPKSAFL</sequence>
<evidence type="ECO:0000313" key="1">
    <source>
        <dbReference type="EMBL" id="QJB00206.1"/>
    </source>
</evidence>
<gene>
    <name evidence="1" type="ORF">MM171A00660_0031</name>
    <name evidence="2" type="ORF">MM171B00538_0026</name>
</gene>
<organism evidence="2">
    <name type="scientific">viral metagenome</name>
    <dbReference type="NCBI Taxonomy" id="1070528"/>
    <lineage>
        <taxon>unclassified sequences</taxon>
        <taxon>metagenomes</taxon>
        <taxon>organismal metagenomes</taxon>
    </lineage>
</organism>